<organism evidence="3 4">
    <name type="scientific">Oceanospirillum sediminis</name>
    <dbReference type="NCBI Taxonomy" id="2760088"/>
    <lineage>
        <taxon>Bacteria</taxon>
        <taxon>Pseudomonadati</taxon>
        <taxon>Pseudomonadota</taxon>
        <taxon>Gammaproteobacteria</taxon>
        <taxon>Oceanospirillales</taxon>
        <taxon>Oceanospirillaceae</taxon>
        <taxon>Oceanospirillum</taxon>
    </lineage>
</organism>
<dbReference type="InterPro" id="IPR038351">
    <property type="entry name" value="MCD_N_sf"/>
</dbReference>
<evidence type="ECO:0000259" key="1">
    <source>
        <dbReference type="Pfam" id="PF05292"/>
    </source>
</evidence>
<dbReference type="InterPro" id="IPR038917">
    <property type="entry name" value="Malonyl_CoA_deC"/>
</dbReference>
<evidence type="ECO:0000259" key="2">
    <source>
        <dbReference type="Pfam" id="PF17408"/>
    </source>
</evidence>
<comment type="caution">
    <text evidence="3">The sequence shown here is derived from an EMBL/GenBank/DDBJ whole genome shotgun (WGS) entry which is preliminary data.</text>
</comment>
<dbReference type="PANTHER" id="PTHR28641">
    <property type="match status" value="1"/>
</dbReference>
<dbReference type="Pfam" id="PF17408">
    <property type="entry name" value="MCD_N"/>
    <property type="match status" value="1"/>
</dbReference>
<proteinExistence type="predicted"/>
<dbReference type="Gene3D" id="3.40.630.150">
    <property type="entry name" value="Malonyl-CoA decarboxylase, catalytic domain"/>
    <property type="match status" value="1"/>
</dbReference>
<accession>A0A839ILX3</accession>
<sequence>MQEQASSLLDKTLSRLLPLWGEIYSGRRSLDKLSLTPDLNDGDAEQLKHWMDACLSDHGGEVAARMRAAALGRSFMELNDLGRLRFLTLLSENYGADEVSIAQLIEHWQNSKGEKRAHIASQLREALEPARMKLLTQFNELPEGIKFLVDMRADLLALRKQHPQLKPLESDLRRLLSAWFDVGLLHLERISWNSKASLLEKLIAYEAVHEIKSWNDLKNRLDSDRRCFAFFHPNMPDEPLIFVEVALVNGLAGNVQHLLDEDVPVLDISQADTAIFYSISNAQKGLAGISFGNFLIKRVVRELQSEFPQLKQFSTLSPVPGFCQWLKQLKEADPEQEGITLPVWLQSTLDTEFQYMQFDQHQQTFVEDLALHYLAREKRHHSEYALNPVAHFHLSNGARIERLNWRADNSDKGLQQSAGLMVNYLYELAEIEHNSRQYSDFGEISLSPRLKKQLKGLNL</sequence>
<dbReference type="GO" id="GO:0006633">
    <property type="term" value="P:fatty acid biosynthetic process"/>
    <property type="evidence" value="ECO:0007669"/>
    <property type="project" value="InterPro"/>
</dbReference>
<name>A0A839ILX3_9GAMM</name>
<dbReference type="Proteomes" id="UP000565262">
    <property type="component" value="Unassembled WGS sequence"/>
</dbReference>
<dbReference type="Pfam" id="PF05292">
    <property type="entry name" value="MCD"/>
    <property type="match status" value="1"/>
</dbReference>
<feature type="domain" description="Malonyl-CoA decarboxylase C-terminal" evidence="1">
    <location>
        <begin position="183"/>
        <end position="427"/>
    </location>
</feature>
<dbReference type="InterPro" id="IPR007956">
    <property type="entry name" value="Malonyl_CoA_deC_C"/>
</dbReference>
<evidence type="ECO:0000313" key="4">
    <source>
        <dbReference type="Proteomes" id="UP000565262"/>
    </source>
</evidence>
<dbReference type="RefSeq" id="WP_182808015.1">
    <property type="nucleotide sequence ID" value="NZ_JACJFM010000006.1"/>
</dbReference>
<dbReference type="Gene3D" id="1.20.140.90">
    <property type="entry name" value="Malonyl-CoA decarboxylase, oligemerization domain"/>
    <property type="match status" value="1"/>
</dbReference>
<dbReference type="EMBL" id="JACJFM010000006">
    <property type="protein sequence ID" value="MBB1486225.1"/>
    <property type="molecule type" value="Genomic_DNA"/>
</dbReference>
<feature type="domain" description="Malonyl-CoA decarboxylase N-terminal" evidence="2">
    <location>
        <begin position="94"/>
        <end position="180"/>
    </location>
</feature>
<dbReference type="InterPro" id="IPR035372">
    <property type="entry name" value="MCD_N"/>
</dbReference>
<dbReference type="PANTHER" id="PTHR28641:SF1">
    <property type="entry name" value="MALONYL-COA DECARBOXYLASE, MITOCHONDRIAL"/>
    <property type="match status" value="1"/>
</dbReference>
<protein>
    <submittedName>
        <fullName evidence="3">Malonyl-CoA decarboxylase</fullName>
    </submittedName>
</protein>
<keyword evidence="4" id="KW-1185">Reference proteome</keyword>
<dbReference type="GO" id="GO:0050080">
    <property type="term" value="F:malonyl-CoA decarboxylase activity"/>
    <property type="evidence" value="ECO:0007669"/>
    <property type="project" value="InterPro"/>
</dbReference>
<gene>
    <name evidence="3" type="ORF">H4O21_06350</name>
</gene>
<evidence type="ECO:0000313" key="3">
    <source>
        <dbReference type="EMBL" id="MBB1486225.1"/>
    </source>
</evidence>
<reference evidence="3 4" key="1">
    <citation type="submission" date="2020-08" db="EMBL/GenBank/DDBJ databases">
        <title>Oceanospirillum sp. nov. isolated from marine sediment.</title>
        <authorList>
            <person name="Ji X."/>
        </authorList>
    </citation>
    <scope>NUCLEOTIDE SEQUENCE [LARGE SCALE GENOMIC DNA]</scope>
    <source>
        <strain evidence="3 4">D5</strain>
    </source>
</reference>
<dbReference type="InterPro" id="IPR042303">
    <property type="entry name" value="Malonyl_CoA_deC_C_sf"/>
</dbReference>
<dbReference type="AlphaFoldDB" id="A0A839ILX3"/>